<keyword evidence="4" id="KW-0812">Transmembrane</keyword>
<dbReference type="GO" id="GO:0050431">
    <property type="term" value="F:transforming growth factor beta binding"/>
    <property type="evidence" value="ECO:0007669"/>
    <property type="project" value="TreeGrafter"/>
</dbReference>
<dbReference type="Pfam" id="PF00100">
    <property type="entry name" value="Zona_pellucida"/>
    <property type="match status" value="1"/>
</dbReference>
<evidence type="ECO:0000256" key="3">
    <source>
        <dbReference type="SAM" id="MobiDB-lite"/>
    </source>
</evidence>
<protein>
    <recommendedName>
        <fullName evidence="6">ZP-C domain-containing protein</fullName>
    </recommendedName>
</protein>
<feature type="transmembrane region" description="Helical" evidence="4">
    <location>
        <begin position="280"/>
        <end position="306"/>
    </location>
</feature>
<dbReference type="InterPro" id="IPR055355">
    <property type="entry name" value="ZP-C"/>
</dbReference>
<accession>A0AAV3AFH4</accession>
<dbReference type="Proteomes" id="UP001181693">
    <property type="component" value="Unassembled WGS sequence"/>
</dbReference>
<proteinExistence type="predicted"/>
<dbReference type="GO" id="GO:0005024">
    <property type="term" value="F:transforming growth factor beta receptor activity"/>
    <property type="evidence" value="ECO:0007669"/>
    <property type="project" value="TreeGrafter"/>
</dbReference>
<evidence type="ECO:0000256" key="2">
    <source>
        <dbReference type="ARBA" id="ARBA00023157"/>
    </source>
</evidence>
<evidence type="ECO:0000259" key="6">
    <source>
        <dbReference type="Pfam" id="PF00100"/>
    </source>
</evidence>
<dbReference type="PANTHER" id="PTHR14002">
    <property type="entry name" value="ENDOGLIN/TGF-BETA RECEPTOR TYPE III"/>
    <property type="match status" value="1"/>
</dbReference>
<name>A0AAV3AFH4_PYXAD</name>
<dbReference type="AlphaFoldDB" id="A0AAV3AFH4"/>
<evidence type="ECO:0000256" key="1">
    <source>
        <dbReference type="ARBA" id="ARBA00022729"/>
    </source>
</evidence>
<feature type="compositionally biased region" description="Polar residues" evidence="3">
    <location>
        <begin position="250"/>
        <end position="263"/>
    </location>
</feature>
<evidence type="ECO:0000313" key="8">
    <source>
        <dbReference type="Proteomes" id="UP001181693"/>
    </source>
</evidence>
<dbReference type="GO" id="GO:0007179">
    <property type="term" value="P:transforming growth factor beta receptor signaling pathway"/>
    <property type="evidence" value="ECO:0007669"/>
    <property type="project" value="TreeGrafter"/>
</dbReference>
<dbReference type="GO" id="GO:0005114">
    <property type="term" value="F:type II transforming growth factor beta receptor binding"/>
    <property type="evidence" value="ECO:0007669"/>
    <property type="project" value="TreeGrafter"/>
</dbReference>
<feature type="signal peptide" evidence="5">
    <location>
        <begin position="1"/>
        <end position="16"/>
    </location>
</feature>
<keyword evidence="2" id="KW-1015">Disulfide bond</keyword>
<feature type="domain" description="ZP-C" evidence="6">
    <location>
        <begin position="98"/>
        <end position="195"/>
    </location>
</feature>
<comment type="caution">
    <text evidence="7">The sequence shown here is derived from an EMBL/GenBank/DDBJ whole genome shotgun (WGS) entry which is preliminary data.</text>
</comment>
<gene>
    <name evidence="7" type="ORF">GDO54_006129</name>
</gene>
<keyword evidence="4" id="KW-1133">Transmembrane helix</keyword>
<keyword evidence="8" id="KW-1185">Reference proteome</keyword>
<feature type="region of interest" description="Disordered" evidence="3">
    <location>
        <begin position="250"/>
        <end position="270"/>
    </location>
</feature>
<dbReference type="Gene3D" id="2.60.40.4100">
    <property type="entry name" value="Zona pellucida, ZP-C domain"/>
    <property type="match status" value="1"/>
</dbReference>
<sequence length="320" mass="34502">MQLLIIIALCLGLVKGPPPWLSFNISRSLHLKQHPRALPPEPSSTICYNVHNKTSASLDEFPCTSAEMFRRGLMDSPVVHLLVRGPDKKCEHGGICSMKVGSRVQAEVSLSDAPSSLGLSLALCSLSASSNPFNLSHIPLLVNDCPLAAGVSITLVPPKPCIKTPPMKSFSFQLDPVYNSSVQFLHCRVDVCLQGAQCGTSTGVIKLPKCRIPGVPCTPFTAPPSFMKPMFQRTVTQPFLVTISAPSRPHLQSLSGNKRTPFSTGRREAHDHSEYSMKEVGVGAVVGVTLCSFFLGIMLTVGLWCIHSRTAPNSQGMQSN</sequence>
<dbReference type="EMBL" id="DYDO01000002">
    <property type="protein sequence ID" value="DBA30104.1"/>
    <property type="molecule type" value="Genomic_DNA"/>
</dbReference>
<evidence type="ECO:0000256" key="4">
    <source>
        <dbReference type="SAM" id="Phobius"/>
    </source>
</evidence>
<feature type="chain" id="PRO_5043763632" description="ZP-C domain-containing protein" evidence="5">
    <location>
        <begin position="17"/>
        <end position="320"/>
    </location>
</feature>
<dbReference type="GO" id="GO:0016477">
    <property type="term" value="P:cell migration"/>
    <property type="evidence" value="ECO:0007669"/>
    <property type="project" value="TreeGrafter"/>
</dbReference>
<reference evidence="7" key="1">
    <citation type="thesis" date="2020" institute="ProQuest LLC" country="789 East Eisenhower Parkway, Ann Arbor, MI, USA">
        <title>Comparative Genomics and Chromosome Evolution.</title>
        <authorList>
            <person name="Mudd A.B."/>
        </authorList>
    </citation>
    <scope>NUCLEOTIDE SEQUENCE</scope>
    <source>
        <strain evidence="7">1538</strain>
        <tissue evidence="7">Blood</tissue>
    </source>
</reference>
<evidence type="ECO:0000313" key="7">
    <source>
        <dbReference type="EMBL" id="DBA30104.1"/>
    </source>
</evidence>
<keyword evidence="1 5" id="KW-0732">Signal</keyword>
<dbReference type="GO" id="GO:0017015">
    <property type="term" value="P:regulation of transforming growth factor beta receptor signaling pathway"/>
    <property type="evidence" value="ECO:0007669"/>
    <property type="project" value="TreeGrafter"/>
</dbReference>
<organism evidence="7 8">
    <name type="scientific">Pyxicephalus adspersus</name>
    <name type="common">African bullfrog</name>
    <dbReference type="NCBI Taxonomy" id="30357"/>
    <lineage>
        <taxon>Eukaryota</taxon>
        <taxon>Metazoa</taxon>
        <taxon>Chordata</taxon>
        <taxon>Craniata</taxon>
        <taxon>Vertebrata</taxon>
        <taxon>Euteleostomi</taxon>
        <taxon>Amphibia</taxon>
        <taxon>Batrachia</taxon>
        <taxon>Anura</taxon>
        <taxon>Neobatrachia</taxon>
        <taxon>Ranoidea</taxon>
        <taxon>Pyxicephalidae</taxon>
        <taxon>Pyxicephalinae</taxon>
        <taxon>Pyxicephalus</taxon>
    </lineage>
</organism>
<keyword evidence="4" id="KW-0472">Membrane</keyword>
<dbReference type="GO" id="GO:0001837">
    <property type="term" value="P:epithelial to mesenchymal transition"/>
    <property type="evidence" value="ECO:0007669"/>
    <property type="project" value="TreeGrafter"/>
</dbReference>
<dbReference type="InterPro" id="IPR042235">
    <property type="entry name" value="ZP-C_dom"/>
</dbReference>
<dbReference type="GO" id="GO:0005539">
    <property type="term" value="F:glycosaminoglycan binding"/>
    <property type="evidence" value="ECO:0007669"/>
    <property type="project" value="TreeGrafter"/>
</dbReference>
<dbReference type="PANTHER" id="PTHR14002:SF45">
    <property type="entry name" value="ZP DOMAIN-CONTAINING PROTEIN"/>
    <property type="match status" value="1"/>
</dbReference>
<evidence type="ECO:0000256" key="5">
    <source>
        <dbReference type="SAM" id="SignalP"/>
    </source>
</evidence>